<keyword evidence="1" id="KW-0732">Signal</keyword>
<dbReference type="PANTHER" id="PTHR19288">
    <property type="entry name" value="4-NITROPHENYLPHOSPHATASE-RELATED"/>
    <property type="match status" value="1"/>
</dbReference>
<dbReference type="SUPFAM" id="SSF56784">
    <property type="entry name" value="HAD-like"/>
    <property type="match status" value="1"/>
</dbReference>
<dbReference type="InterPro" id="IPR006357">
    <property type="entry name" value="HAD-SF_hydro_IIA"/>
</dbReference>
<organism evidence="2 3">
    <name type="scientific">Prymnesium parvum</name>
    <name type="common">Toxic golden alga</name>
    <dbReference type="NCBI Taxonomy" id="97485"/>
    <lineage>
        <taxon>Eukaryota</taxon>
        <taxon>Haptista</taxon>
        <taxon>Haptophyta</taxon>
        <taxon>Prymnesiophyceae</taxon>
        <taxon>Prymnesiales</taxon>
        <taxon>Prymnesiaceae</taxon>
        <taxon>Prymnesium</taxon>
    </lineage>
</organism>
<dbReference type="Proteomes" id="UP001515480">
    <property type="component" value="Unassembled WGS sequence"/>
</dbReference>
<dbReference type="AlphaFoldDB" id="A0AB34IQF3"/>
<proteinExistence type="predicted"/>
<keyword evidence="3" id="KW-1185">Reference proteome</keyword>
<dbReference type="Pfam" id="PF13344">
    <property type="entry name" value="Hydrolase_6"/>
    <property type="match status" value="1"/>
</dbReference>
<gene>
    <name evidence="2" type="ORF">AB1Y20_012375</name>
</gene>
<dbReference type="Pfam" id="PF13242">
    <property type="entry name" value="Hydrolase_like"/>
    <property type="match status" value="1"/>
</dbReference>
<protein>
    <submittedName>
        <fullName evidence="2">Uncharacterized protein</fullName>
    </submittedName>
</protein>
<feature type="chain" id="PRO_5044232881" evidence="1">
    <location>
        <begin position="21"/>
        <end position="352"/>
    </location>
</feature>
<accession>A0AB34IQF3</accession>
<dbReference type="Gene3D" id="3.40.50.1000">
    <property type="entry name" value="HAD superfamily/HAD-like"/>
    <property type="match status" value="2"/>
</dbReference>
<name>A0AB34IQF3_PRYPA</name>
<dbReference type="InterPro" id="IPR023214">
    <property type="entry name" value="HAD_sf"/>
</dbReference>
<dbReference type="PANTHER" id="PTHR19288:SF90">
    <property type="entry name" value="OS08G0542600 PROTEIN"/>
    <property type="match status" value="1"/>
</dbReference>
<dbReference type="InterPro" id="IPR036412">
    <property type="entry name" value="HAD-like_sf"/>
</dbReference>
<dbReference type="EMBL" id="JBGBPQ010000021">
    <property type="protein sequence ID" value="KAL1503914.1"/>
    <property type="molecule type" value="Genomic_DNA"/>
</dbReference>
<dbReference type="GO" id="GO:0016791">
    <property type="term" value="F:phosphatase activity"/>
    <property type="evidence" value="ECO:0007669"/>
    <property type="project" value="TreeGrafter"/>
</dbReference>
<comment type="caution">
    <text evidence="2">The sequence shown here is derived from an EMBL/GenBank/DDBJ whole genome shotgun (WGS) entry which is preliminary data.</text>
</comment>
<evidence type="ECO:0000313" key="3">
    <source>
        <dbReference type="Proteomes" id="UP001515480"/>
    </source>
</evidence>
<reference evidence="2 3" key="1">
    <citation type="journal article" date="2024" name="Science">
        <title>Giant polyketide synthase enzymes in the biosynthesis of giant marine polyether toxins.</title>
        <authorList>
            <person name="Fallon T.R."/>
            <person name="Shende V.V."/>
            <person name="Wierzbicki I.H."/>
            <person name="Pendleton A.L."/>
            <person name="Watervoot N.F."/>
            <person name="Auber R.P."/>
            <person name="Gonzalez D.J."/>
            <person name="Wisecaver J.H."/>
            <person name="Moore B.S."/>
        </authorList>
    </citation>
    <scope>NUCLEOTIDE SEQUENCE [LARGE SCALE GENOMIC DNA]</scope>
    <source>
        <strain evidence="2 3">12B1</strain>
    </source>
</reference>
<feature type="signal peptide" evidence="1">
    <location>
        <begin position="1"/>
        <end position="20"/>
    </location>
</feature>
<evidence type="ECO:0000313" key="2">
    <source>
        <dbReference type="EMBL" id="KAL1503914.1"/>
    </source>
</evidence>
<sequence>MLALWAVAAAAAAHPRGANARGLSRALLRPRAVSTLRAGPPSLRGLAPLLDQYDAFLLDQFGVIHDGKQPYPGAVHALERLHQAGKKVVIISNSSRRRQDTLSRLEAMGFCAPLAAVTSGDLVWQALRSDETRPPFDGLGMRCFVFGNGEDDEEYVRSSGKVAAPVAQADFVLARGLFSLLGAGPDLLTKPALPYTAEREEQLLKAALAKRPGGLPLLVANPDEVRPDGKDSPMPGQLARRYQAMGGRDIRFVGKPYPLIYEACKAILADAGLPADARVAAVGDSLHHDVLGASRAGIDSVFVCGGVHHQALGVPQAQAVAPTPKRLTDLLDSFAEETGGVAPTHVVAGFTF</sequence>
<evidence type="ECO:0000256" key="1">
    <source>
        <dbReference type="SAM" id="SignalP"/>
    </source>
</evidence>
<dbReference type="GO" id="GO:0005737">
    <property type="term" value="C:cytoplasm"/>
    <property type="evidence" value="ECO:0007669"/>
    <property type="project" value="TreeGrafter"/>
</dbReference>